<evidence type="ECO:0000313" key="17">
    <source>
        <dbReference type="Proteomes" id="UP000264820"/>
    </source>
</evidence>
<dbReference type="GO" id="GO:0005634">
    <property type="term" value="C:nucleus"/>
    <property type="evidence" value="ECO:0007669"/>
    <property type="project" value="UniProtKB-SubCell"/>
</dbReference>
<evidence type="ECO:0000259" key="15">
    <source>
        <dbReference type="PROSITE" id="PS50157"/>
    </source>
</evidence>
<evidence type="ECO:0000256" key="7">
    <source>
        <dbReference type="ARBA" id="ARBA00022833"/>
    </source>
</evidence>
<feature type="compositionally biased region" description="Polar residues" evidence="14">
    <location>
        <begin position="554"/>
        <end position="574"/>
    </location>
</feature>
<dbReference type="SUPFAM" id="SSF57667">
    <property type="entry name" value="beta-beta-alpha zinc fingers"/>
    <property type="match status" value="1"/>
</dbReference>
<keyword evidence="9" id="KW-0238">DNA-binding</keyword>
<keyword evidence="4" id="KW-0479">Metal-binding</keyword>
<evidence type="ECO:0000256" key="8">
    <source>
        <dbReference type="ARBA" id="ARBA00023015"/>
    </source>
</evidence>
<dbReference type="GeneTree" id="ENSGT00950000183034"/>
<proteinExistence type="inferred from homology"/>
<evidence type="ECO:0000256" key="9">
    <source>
        <dbReference type="ARBA" id="ARBA00023125"/>
    </source>
</evidence>
<dbReference type="STRING" id="109280.ENSHCOP00000006366"/>
<evidence type="ECO:0000256" key="13">
    <source>
        <dbReference type="SAM" id="Coils"/>
    </source>
</evidence>
<keyword evidence="8" id="KW-0805">Transcription regulation</keyword>
<keyword evidence="7" id="KW-0862">Zinc</keyword>
<dbReference type="Pfam" id="PF25580">
    <property type="entry name" value="TPR_Rlf"/>
    <property type="match status" value="1"/>
</dbReference>
<dbReference type="PANTHER" id="PTHR15507:SF16">
    <property type="entry name" value="ZINC FINGER PROTEIN 654"/>
    <property type="match status" value="1"/>
</dbReference>
<dbReference type="GO" id="GO:0003677">
    <property type="term" value="F:DNA binding"/>
    <property type="evidence" value="ECO:0007669"/>
    <property type="project" value="UniProtKB-KW"/>
</dbReference>
<keyword evidence="3" id="KW-0597">Phosphoprotein</keyword>
<dbReference type="GO" id="GO:0008270">
    <property type="term" value="F:zinc ion binding"/>
    <property type="evidence" value="ECO:0007669"/>
    <property type="project" value="UniProtKB-KW"/>
</dbReference>
<evidence type="ECO:0000313" key="16">
    <source>
        <dbReference type="Ensembl" id="ENSHCOP00000006366.1"/>
    </source>
</evidence>
<dbReference type="InterPro" id="IPR057986">
    <property type="entry name" value="TPR_Rlf/292/654"/>
</dbReference>
<evidence type="ECO:0000256" key="5">
    <source>
        <dbReference type="ARBA" id="ARBA00022737"/>
    </source>
</evidence>
<feature type="region of interest" description="Disordered" evidence="14">
    <location>
        <begin position="549"/>
        <end position="582"/>
    </location>
</feature>
<sequence>MADSESDVETDGLELALESLCSRYCSDVSAIKSKDYCSDFCELVEAYTGQWQVPLPQLKVLQTALCSFTKATARFPDDCQHVHNILSRLALSIFELLLFFSKEEFGEKPLKDILDSYQACHIELLRHRNVYLQHARLIIKAGGPWENQVLQAILKETELPPKEVDDYLSSELPVFLELRIRYLQACERIKEAMALAKVCLENHKPGKHLYLHQAYLTCLYKASLHEHLHKQIICNTEQIEKDELLLSLCKVFLAQQLHNGDMYYIWDLAFIWSRLHLRTHPSMRDFLTECTRLAYSAKNVRAIFPFIKLVSAELGRDGVQVCMELCARALQLCDEQADDVAQSLVCKTIAFLLPGDLEICRACALLVFCLERSLEAYRTVRLLYKHPDQETHPHRSLVPTNVRFKIMQMLKGRLSFDPEFWSILALRTRCLELIDDKVMKDALINEMSQEEEEEEEECCDEALTSTCVTDFYAQHLNPSKSAGTKSEKDFYCHPCKKNYKGLNVLRHFIAHFKRRNRCIICGKCFQHLVVGKKHIWEHIEEMCKNHKDAEAEGAQTTNGTTSNQLEAPNENQTPIEEPRKKLSKVKVSSLSREDRIMRNLRIALRKLQAQSKKLNKDAAAVPLDFEDEQVVIQDDLVIIKAPAAAKQGEADAAGENGYDAVGKYVLCPSSSCDRVFLKHGSNLTKHAVRSHLNDDQVLEKTFVWAKHKCTFCSRNFQFVQYYKEHIRRHDPLLPHFCFHVQCDQRFLTSQELRAHMSTHDPFSAMCAFANCNKQFSDIINLFDHEWRHYVPPPQRDDLGRQQRQSDEAPWKQRVKVEERWSQSKQINQEKPGVVKTTSGILAVEANAPDSAEVCLKAAEPIQKPINGFEEAKQCQGPKGSKRAASKKAHHKKKFRFTCRNPVPDPLNVKDMEKNTTMAEGVDSKWEEPLIAQHKTFNPQEPTYAPFYKTYFTRLPPSTYMDESQLSMRKRRAASKGKREQKIRHRCEKCLSSFDSVQELQNHKALNTCSALFGFDSDDES</sequence>
<evidence type="ECO:0000256" key="11">
    <source>
        <dbReference type="ARBA" id="ARBA00023242"/>
    </source>
</evidence>
<evidence type="ECO:0000256" key="3">
    <source>
        <dbReference type="ARBA" id="ARBA00022553"/>
    </source>
</evidence>
<feature type="region of interest" description="Disordered" evidence="14">
    <location>
        <begin position="872"/>
        <end position="892"/>
    </location>
</feature>
<dbReference type="Gene3D" id="3.30.160.60">
    <property type="entry name" value="Classic Zinc Finger"/>
    <property type="match status" value="1"/>
</dbReference>
<dbReference type="PANTHER" id="PTHR15507">
    <property type="entry name" value="ZINC FINGER PROTEIN RLF"/>
    <property type="match status" value="1"/>
</dbReference>
<organism evidence="16 17">
    <name type="scientific">Hippocampus comes</name>
    <name type="common">Tiger tail seahorse</name>
    <dbReference type="NCBI Taxonomy" id="109280"/>
    <lineage>
        <taxon>Eukaryota</taxon>
        <taxon>Metazoa</taxon>
        <taxon>Chordata</taxon>
        <taxon>Craniata</taxon>
        <taxon>Vertebrata</taxon>
        <taxon>Euteleostomi</taxon>
        <taxon>Actinopterygii</taxon>
        <taxon>Neopterygii</taxon>
        <taxon>Teleostei</taxon>
        <taxon>Neoteleostei</taxon>
        <taxon>Acanthomorphata</taxon>
        <taxon>Syngnathiaria</taxon>
        <taxon>Syngnathiformes</taxon>
        <taxon>Syngnathoidei</taxon>
        <taxon>Syngnathidae</taxon>
        <taxon>Hippocampus</taxon>
    </lineage>
</organism>
<dbReference type="InterPro" id="IPR013087">
    <property type="entry name" value="Znf_C2H2_type"/>
</dbReference>
<comment type="subcellular location">
    <subcellularLocation>
        <location evidence="1">Nucleus</location>
    </subcellularLocation>
</comment>
<keyword evidence="13" id="KW-0175">Coiled coil</keyword>
<dbReference type="PROSITE" id="PS00028">
    <property type="entry name" value="ZINC_FINGER_C2H2_1"/>
    <property type="match status" value="4"/>
</dbReference>
<feature type="compositionally biased region" description="Basic residues" evidence="14">
    <location>
        <begin position="879"/>
        <end position="892"/>
    </location>
</feature>
<keyword evidence="5" id="KW-0677">Repeat</keyword>
<dbReference type="Ensembl" id="ENSHCOT00000003792.1">
    <property type="protein sequence ID" value="ENSHCOP00000006366.1"/>
    <property type="gene ID" value="ENSHCOG00000008169.1"/>
</dbReference>
<evidence type="ECO:0000256" key="10">
    <source>
        <dbReference type="ARBA" id="ARBA00023163"/>
    </source>
</evidence>
<reference evidence="16" key="1">
    <citation type="submission" date="2025-08" db="UniProtKB">
        <authorList>
            <consortium name="Ensembl"/>
        </authorList>
    </citation>
    <scope>IDENTIFICATION</scope>
</reference>
<dbReference type="InterPro" id="IPR052251">
    <property type="entry name" value="GH-ZnFinger_Regulators"/>
</dbReference>
<dbReference type="Proteomes" id="UP000264820">
    <property type="component" value="Unplaced"/>
</dbReference>
<evidence type="ECO:0000256" key="2">
    <source>
        <dbReference type="ARBA" id="ARBA00006991"/>
    </source>
</evidence>
<keyword evidence="6 12" id="KW-0863">Zinc-finger</keyword>
<dbReference type="PROSITE" id="PS50157">
    <property type="entry name" value="ZINC_FINGER_C2H2_2"/>
    <property type="match status" value="1"/>
</dbReference>
<name>A0A3Q2Y0T2_HIPCM</name>
<reference evidence="16" key="2">
    <citation type="submission" date="2025-09" db="UniProtKB">
        <authorList>
            <consortium name="Ensembl"/>
        </authorList>
    </citation>
    <scope>IDENTIFICATION</scope>
</reference>
<dbReference type="SMART" id="SM00355">
    <property type="entry name" value="ZnF_C2H2"/>
    <property type="match status" value="7"/>
</dbReference>
<evidence type="ECO:0000256" key="6">
    <source>
        <dbReference type="ARBA" id="ARBA00022771"/>
    </source>
</evidence>
<evidence type="ECO:0000256" key="12">
    <source>
        <dbReference type="PROSITE-ProRule" id="PRU00042"/>
    </source>
</evidence>
<evidence type="ECO:0000256" key="14">
    <source>
        <dbReference type="SAM" id="MobiDB-lite"/>
    </source>
</evidence>
<feature type="domain" description="C2H2-type" evidence="15">
    <location>
        <begin position="707"/>
        <end position="734"/>
    </location>
</feature>
<keyword evidence="10" id="KW-0804">Transcription</keyword>
<keyword evidence="17" id="KW-1185">Reference proteome</keyword>
<dbReference type="OMA" id="VDQCYHL"/>
<feature type="region of interest" description="Disordered" evidence="14">
    <location>
        <begin position="792"/>
        <end position="813"/>
    </location>
</feature>
<evidence type="ECO:0000256" key="1">
    <source>
        <dbReference type="ARBA" id="ARBA00004123"/>
    </source>
</evidence>
<evidence type="ECO:0000256" key="4">
    <source>
        <dbReference type="ARBA" id="ARBA00022723"/>
    </source>
</evidence>
<accession>A0A3Q2Y0T2</accession>
<keyword evidence="11" id="KW-0539">Nucleus</keyword>
<protein>
    <submittedName>
        <fullName evidence="16">Zinc finger protein 654</fullName>
    </submittedName>
</protein>
<dbReference type="AlphaFoldDB" id="A0A3Q2Y0T2"/>
<feature type="coiled-coil region" evidence="13">
    <location>
        <begin position="590"/>
        <end position="617"/>
    </location>
</feature>
<dbReference type="InterPro" id="IPR036236">
    <property type="entry name" value="Znf_C2H2_sf"/>
</dbReference>
<dbReference type="GO" id="GO:0000981">
    <property type="term" value="F:DNA-binding transcription factor activity, RNA polymerase II-specific"/>
    <property type="evidence" value="ECO:0007669"/>
    <property type="project" value="TreeGrafter"/>
</dbReference>
<comment type="similarity">
    <text evidence="2">Belongs to the krueppel C2H2-type zinc-finger protein family.</text>
</comment>